<dbReference type="PANTHER" id="PTHR33446:SF2">
    <property type="entry name" value="PROTEIN TONB"/>
    <property type="match status" value="1"/>
</dbReference>
<dbReference type="AlphaFoldDB" id="A0AAJ5X396"/>
<keyword evidence="7" id="KW-0653">Protein transport</keyword>
<keyword evidence="3" id="KW-0813">Transport</keyword>
<keyword evidence="8" id="KW-1133">Transmembrane helix</keyword>
<dbReference type="GO" id="GO:0015031">
    <property type="term" value="P:protein transport"/>
    <property type="evidence" value="ECO:0007669"/>
    <property type="project" value="UniProtKB-KW"/>
</dbReference>
<dbReference type="PROSITE" id="PS52015">
    <property type="entry name" value="TONB_CTD"/>
    <property type="match status" value="1"/>
</dbReference>
<dbReference type="KEGG" id="acob:P0Y56_08870"/>
<dbReference type="PANTHER" id="PTHR33446">
    <property type="entry name" value="PROTEIN TONB-RELATED"/>
    <property type="match status" value="1"/>
</dbReference>
<dbReference type="Proteomes" id="UP001218362">
    <property type="component" value="Chromosome"/>
</dbReference>
<keyword evidence="5" id="KW-0997">Cell inner membrane</keyword>
<evidence type="ECO:0000256" key="2">
    <source>
        <dbReference type="ARBA" id="ARBA00006555"/>
    </source>
</evidence>
<keyword evidence="9" id="KW-0472">Membrane</keyword>
<evidence type="ECO:0000256" key="6">
    <source>
        <dbReference type="ARBA" id="ARBA00022692"/>
    </source>
</evidence>
<dbReference type="Gene3D" id="3.30.1150.10">
    <property type="match status" value="1"/>
</dbReference>
<evidence type="ECO:0000259" key="11">
    <source>
        <dbReference type="PROSITE" id="PS52015"/>
    </source>
</evidence>
<keyword evidence="6" id="KW-0812">Transmembrane</keyword>
<dbReference type="EMBL" id="CP119316">
    <property type="protein sequence ID" value="WEK45149.1"/>
    <property type="molecule type" value="Genomic_DNA"/>
</dbReference>
<evidence type="ECO:0000256" key="1">
    <source>
        <dbReference type="ARBA" id="ARBA00004383"/>
    </source>
</evidence>
<proteinExistence type="inferred from homology"/>
<dbReference type="GO" id="GO:0055085">
    <property type="term" value="P:transmembrane transport"/>
    <property type="evidence" value="ECO:0007669"/>
    <property type="project" value="InterPro"/>
</dbReference>
<feature type="domain" description="TonB C-terminal" evidence="11">
    <location>
        <begin position="175"/>
        <end position="269"/>
    </location>
</feature>
<dbReference type="GO" id="GO:0031992">
    <property type="term" value="F:energy transducer activity"/>
    <property type="evidence" value="ECO:0007669"/>
    <property type="project" value="TreeGrafter"/>
</dbReference>
<name>A0AAJ5X396_9SPHN</name>
<comment type="similarity">
    <text evidence="2">Belongs to the TonB family.</text>
</comment>
<protein>
    <submittedName>
        <fullName evidence="12">Energy transducer TonB</fullName>
    </submittedName>
</protein>
<feature type="region of interest" description="Disordered" evidence="10">
    <location>
        <begin position="77"/>
        <end position="172"/>
    </location>
</feature>
<evidence type="ECO:0000256" key="10">
    <source>
        <dbReference type="SAM" id="MobiDB-lite"/>
    </source>
</evidence>
<evidence type="ECO:0000256" key="8">
    <source>
        <dbReference type="ARBA" id="ARBA00022989"/>
    </source>
</evidence>
<organism evidence="12 13">
    <name type="scientific">Candidatus Andeanibacterium colombiense</name>
    <dbReference type="NCBI Taxonomy" id="3121345"/>
    <lineage>
        <taxon>Bacteria</taxon>
        <taxon>Pseudomonadati</taxon>
        <taxon>Pseudomonadota</taxon>
        <taxon>Alphaproteobacteria</taxon>
        <taxon>Sphingomonadales</taxon>
        <taxon>Sphingomonadaceae</taxon>
        <taxon>Candidatus Andeanibacterium</taxon>
    </lineage>
</organism>
<dbReference type="SUPFAM" id="SSF74653">
    <property type="entry name" value="TolA/TonB C-terminal domain"/>
    <property type="match status" value="1"/>
</dbReference>
<evidence type="ECO:0000256" key="4">
    <source>
        <dbReference type="ARBA" id="ARBA00022475"/>
    </source>
</evidence>
<dbReference type="Pfam" id="PF03544">
    <property type="entry name" value="TonB_C"/>
    <property type="match status" value="1"/>
</dbReference>
<feature type="compositionally biased region" description="Pro residues" evidence="10">
    <location>
        <begin position="77"/>
        <end position="89"/>
    </location>
</feature>
<dbReference type="GO" id="GO:0098797">
    <property type="term" value="C:plasma membrane protein complex"/>
    <property type="evidence" value="ECO:0007669"/>
    <property type="project" value="TreeGrafter"/>
</dbReference>
<evidence type="ECO:0000256" key="7">
    <source>
        <dbReference type="ARBA" id="ARBA00022927"/>
    </source>
</evidence>
<dbReference type="NCBIfam" id="TIGR01352">
    <property type="entry name" value="tonB_Cterm"/>
    <property type="match status" value="1"/>
</dbReference>
<dbReference type="InterPro" id="IPR037682">
    <property type="entry name" value="TonB_C"/>
</dbReference>
<evidence type="ECO:0000313" key="12">
    <source>
        <dbReference type="EMBL" id="WEK45149.1"/>
    </source>
</evidence>
<evidence type="ECO:0000256" key="9">
    <source>
        <dbReference type="ARBA" id="ARBA00023136"/>
    </source>
</evidence>
<evidence type="ECO:0000256" key="5">
    <source>
        <dbReference type="ARBA" id="ARBA00022519"/>
    </source>
</evidence>
<sequence>MPEIRPASRLSDAERQAETFEMPVLTNPKRLPWAMAASLGLHGLIAGALLVNWSFGHHDEAPPPAAMVVELSVMPASPPVPTSEIPPGPQQVEAAPKPKPLDRMKFDPPPQVDSSLKPDFALPVKQEIKPQDSQVVAKEARQTTAPQSVPAPPKDKSEAPVEGSNAAPPSDAAQAWEGQLLARLERNKRYPAQAQSAGQQGVVYLRLVMDRKGRMISSSIKTGSGFSVLDSETLALAKRASPYPVPPASVVGDQIVRVVPIQYFVKKRR</sequence>
<keyword evidence="4" id="KW-1003">Cell membrane</keyword>
<evidence type="ECO:0000256" key="3">
    <source>
        <dbReference type="ARBA" id="ARBA00022448"/>
    </source>
</evidence>
<accession>A0AAJ5X396</accession>
<gene>
    <name evidence="12" type="ORF">P0Y56_08870</name>
</gene>
<comment type="subcellular location">
    <subcellularLocation>
        <location evidence="1">Cell inner membrane</location>
        <topology evidence="1">Single-pass membrane protein</topology>
        <orientation evidence="1">Periplasmic side</orientation>
    </subcellularLocation>
</comment>
<dbReference type="InterPro" id="IPR006260">
    <property type="entry name" value="TonB/TolA_C"/>
</dbReference>
<reference evidence="12" key="1">
    <citation type="submission" date="2023-03" db="EMBL/GenBank/DDBJ databases">
        <title>Andean soil-derived lignocellulolytic bacterial consortium as a source of novel taxa and putative plastic-active enzymes.</title>
        <authorList>
            <person name="Diaz-Garcia L."/>
            <person name="Chuvochina M."/>
            <person name="Feuerriegel G."/>
            <person name="Bunk B."/>
            <person name="Sproer C."/>
            <person name="Streit W.R."/>
            <person name="Rodriguez L.M."/>
            <person name="Overmann J."/>
            <person name="Jimenez D.J."/>
        </authorList>
    </citation>
    <scope>NUCLEOTIDE SEQUENCE</scope>
    <source>
        <strain evidence="12">MAG 26</strain>
    </source>
</reference>
<evidence type="ECO:0000313" key="13">
    <source>
        <dbReference type="Proteomes" id="UP001218362"/>
    </source>
</evidence>
<dbReference type="InterPro" id="IPR051045">
    <property type="entry name" value="TonB-dependent_transducer"/>
</dbReference>